<evidence type="ECO:0000256" key="7">
    <source>
        <dbReference type="ARBA" id="ARBA00023157"/>
    </source>
</evidence>
<dbReference type="SUPFAM" id="SSF53474">
    <property type="entry name" value="alpha/beta-Hydrolases"/>
    <property type="match status" value="1"/>
</dbReference>
<organism evidence="8 9">
    <name type="scientific">Caenimonas sedimenti</name>
    <dbReference type="NCBI Taxonomy" id="2596921"/>
    <lineage>
        <taxon>Bacteria</taxon>
        <taxon>Pseudomonadati</taxon>
        <taxon>Pseudomonadota</taxon>
        <taxon>Betaproteobacteria</taxon>
        <taxon>Burkholderiales</taxon>
        <taxon>Comamonadaceae</taxon>
        <taxon>Caenimonas</taxon>
    </lineage>
</organism>
<keyword evidence="4" id="KW-0732">Signal</keyword>
<keyword evidence="2" id="KW-0719">Serine esterase</keyword>
<dbReference type="GO" id="GO:0052689">
    <property type="term" value="F:carboxylic ester hydrolase activity"/>
    <property type="evidence" value="ECO:0007669"/>
    <property type="project" value="UniProtKB-KW"/>
</dbReference>
<dbReference type="OrthoDB" id="7062032at2"/>
<comment type="similarity">
    <text evidence="1">Belongs to the tannase family.</text>
</comment>
<evidence type="ECO:0000256" key="5">
    <source>
        <dbReference type="ARBA" id="ARBA00022801"/>
    </source>
</evidence>
<dbReference type="PANTHER" id="PTHR33938:SF15">
    <property type="entry name" value="FERULOYL ESTERASE B-RELATED"/>
    <property type="match status" value="1"/>
</dbReference>
<keyword evidence="6" id="KW-0106">Calcium</keyword>
<dbReference type="PANTHER" id="PTHR33938">
    <property type="entry name" value="FERULOYL ESTERASE B-RELATED"/>
    <property type="match status" value="1"/>
</dbReference>
<evidence type="ECO:0000256" key="6">
    <source>
        <dbReference type="ARBA" id="ARBA00022837"/>
    </source>
</evidence>
<evidence type="ECO:0000256" key="4">
    <source>
        <dbReference type="ARBA" id="ARBA00022729"/>
    </source>
</evidence>
<reference evidence="8 9" key="1">
    <citation type="submission" date="2019-07" db="EMBL/GenBank/DDBJ databases">
        <title>Caenimonas sedimenti sp. nov., isolated from activated sludge.</title>
        <authorList>
            <person name="Xu J."/>
        </authorList>
    </citation>
    <scope>NUCLEOTIDE SEQUENCE [LARGE SCALE GENOMIC DNA]</scope>
    <source>
        <strain evidence="8 9">HX-9-20</strain>
    </source>
</reference>
<dbReference type="InterPro" id="IPR029058">
    <property type="entry name" value="AB_hydrolase_fold"/>
</dbReference>
<dbReference type="EMBL" id="VOBQ01000002">
    <property type="protein sequence ID" value="TWO72940.1"/>
    <property type="molecule type" value="Genomic_DNA"/>
</dbReference>
<evidence type="ECO:0000313" key="9">
    <source>
        <dbReference type="Proteomes" id="UP000318199"/>
    </source>
</evidence>
<proteinExistence type="inferred from homology"/>
<keyword evidence="7" id="KW-1015">Disulfide bond</keyword>
<dbReference type="AlphaFoldDB" id="A0A562ZWH0"/>
<dbReference type="Pfam" id="PF07519">
    <property type="entry name" value="Tannase"/>
    <property type="match status" value="1"/>
</dbReference>
<name>A0A562ZWH0_9BURK</name>
<evidence type="ECO:0000256" key="3">
    <source>
        <dbReference type="ARBA" id="ARBA00022723"/>
    </source>
</evidence>
<comment type="caution">
    <text evidence="8">The sequence shown here is derived from an EMBL/GenBank/DDBJ whole genome shotgun (WGS) entry which is preliminary data.</text>
</comment>
<sequence length="583" mass="63288">MGDRDQGSCHHAGLIMAHIRQSMVRALVLASLTVIAGCGHLPASPVAIQHCESLQGARIDATRIGLPTRGAVVDSSQVAPAVAPYQDAEGEHLLETPARCLVLGRIEAVDPAAPPIRFAINLPLSNWNGRALQSGGGGLGGQLITAPRNKASGRFDPNPVTEPYPITRGYVTFGSDNGHPPMSFEWSRSDEAMRNFAHEELKKTKDVAMAVIVAAYGRKPSYVFFNGESAGAREALRAAQVYPQDYDGVIATSPVLNWNANHLSDNVLRTRLVDGFLDVAAVKLVADDARARCDAADGLADGVIGRYLECPNDLARLTCRPGVAQAACLTPAQIDAVRAHREPYAVPVPLAHGVTHFPGYRVTGDEDGARWQWRFYVTGEEPPSRDLTPGLGWEQRRGGILNFASWWVRHGIARDPAVNPVGFDPKKYEGRIRELSTWFDATDPDLSRFAARGGKLIIIHPSADNATPLSASAEYVDRVVQTMGQQATDRFLRFYVPVGGSHNVGGTSQLSALTMLEDWVLRNQVPSDAPVAYDLSLTDGAFRASRPACRYPTYPHYKGAGDVKRAESFECRPRAGWSMRDAR</sequence>
<accession>A0A562ZWH0</accession>
<evidence type="ECO:0000256" key="2">
    <source>
        <dbReference type="ARBA" id="ARBA00022487"/>
    </source>
</evidence>
<keyword evidence="5 8" id="KW-0378">Hydrolase</keyword>
<evidence type="ECO:0000313" key="8">
    <source>
        <dbReference type="EMBL" id="TWO72940.1"/>
    </source>
</evidence>
<evidence type="ECO:0000256" key="1">
    <source>
        <dbReference type="ARBA" id="ARBA00006249"/>
    </source>
</evidence>
<dbReference type="Gene3D" id="3.40.50.1820">
    <property type="entry name" value="alpha/beta hydrolase"/>
    <property type="match status" value="1"/>
</dbReference>
<dbReference type="GO" id="GO:0046872">
    <property type="term" value="F:metal ion binding"/>
    <property type="evidence" value="ECO:0007669"/>
    <property type="project" value="UniProtKB-KW"/>
</dbReference>
<dbReference type="Proteomes" id="UP000318199">
    <property type="component" value="Unassembled WGS sequence"/>
</dbReference>
<protein>
    <submittedName>
        <fullName evidence="8">Tannase/feruloyl esterase family alpha/beta hydrolase</fullName>
    </submittedName>
</protein>
<keyword evidence="3" id="KW-0479">Metal-binding</keyword>
<keyword evidence="9" id="KW-1185">Reference proteome</keyword>
<gene>
    <name evidence="8" type="ORF">FN976_01465</name>
</gene>
<dbReference type="InterPro" id="IPR011118">
    <property type="entry name" value="Tannase/feruloyl_esterase"/>
</dbReference>